<keyword evidence="1" id="KW-1133">Transmembrane helix</keyword>
<dbReference type="EMBL" id="KN839059">
    <property type="protein sequence ID" value="KIJ91077.1"/>
    <property type="molecule type" value="Genomic_DNA"/>
</dbReference>
<keyword evidence="1" id="KW-0812">Transmembrane</keyword>
<dbReference type="EMBL" id="KN839094">
    <property type="protein sequence ID" value="KIJ90877.1"/>
    <property type="molecule type" value="Genomic_DNA"/>
</dbReference>
<sequence>MEFEFESTPRPLSPLPTLTYPANFYSETGHLAIHLYLYMCTFVGFFNIPMT</sequence>
<accession>A0A0C9X3G9</accession>
<reference evidence="3" key="3">
    <citation type="submission" date="2015-02" db="EMBL/GenBank/DDBJ databases">
        <title>Evolutionary Origins and Diversification of the Mycorrhizal Mutualists.</title>
        <authorList>
            <consortium name="DOE Joint Genome Institute"/>
            <consortium name="Mycorrhizal Genomics Consortium"/>
            <person name="Kohler A."/>
            <person name="Kuo A."/>
            <person name="Nagy L.G."/>
            <person name="Floudas D."/>
            <person name="Copeland A."/>
            <person name="Barry K.W."/>
            <person name="Cichocki N."/>
            <person name="Veneault-Fourrey C."/>
            <person name="LaButti K."/>
            <person name="Lindquist E.A."/>
            <person name="Lipzen A."/>
            <person name="Lundell T."/>
            <person name="Morin E."/>
            <person name="Murat C."/>
            <person name="Riley R."/>
            <person name="Ohm R."/>
            <person name="Sun H."/>
            <person name="Tunlid A."/>
            <person name="Henrissat B."/>
            <person name="Grigoriev I.V."/>
            <person name="Hibbett D.S."/>
            <person name="Martin F."/>
        </authorList>
    </citation>
    <scope>NUCLEOTIDE SEQUENCE</scope>
    <source>
        <strain evidence="3 5">LaAM-08-1</strain>
    </source>
</reference>
<name>A0A0C9X3G9_9AGAR</name>
<dbReference type="EMBL" id="KN838562">
    <property type="protein sequence ID" value="KIK05232.1"/>
    <property type="molecule type" value="Genomic_DNA"/>
</dbReference>
<organism evidence="3 5">
    <name type="scientific">Laccaria amethystina LaAM-08-1</name>
    <dbReference type="NCBI Taxonomy" id="1095629"/>
    <lineage>
        <taxon>Eukaryota</taxon>
        <taxon>Fungi</taxon>
        <taxon>Dikarya</taxon>
        <taxon>Basidiomycota</taxon>
        <taxon>Agaricomycotina</taxon>
        <taxon>Agaricomycetes</taxon>
        <taxon>Agaricomycetidae</taxon>
        <taxon>Agaricales</taxon>
        <taxon>Agaricineae</taxon>
        <taxon>Hydnangiaceae</taxon>
        <taxon>Laccaria</taxon>
    </lineage>
</organism>
<evidence type="ECO:0000313" key="4">
    <source>
        <dbReference type="EMBL" id="KIK05232.1"/>
    </source>
</evidence>
<gene>
    <name evidence="4" type="ORF">K443DRAFT_675347</name>
    <name evidence="3" type="ORF">K443DRAFT_686286</name>
    <name evidence="2" type="ORF">K443DRAFT_686418</name>
</gene>
<dbReference type="HOGENOM" id="CLU_3129763_0_0_1"/>
<evidence type="ECO:0000313" key="5">
    <source>
        <dbReference type="Proteomes" id="UP000054477"/>
    </source>
</evidence>
<dbReference type="Proteomes" id="UP000054477">
    <property type="component" value="Unassembled WGS sequence"/>
</dbReference>
<evidence type="ECO:0000313" key="3">
    <source>
        <dbReference type="EMBL" id="KIJ91077.1"/>
    </source>
</evidence>
<reference evidence="5" key="2">
    <citation type="submission" date="2015-01" db="EMBL/GenBank/DDBJ databases">
        <title>Evolutionary Origins and Diversification of the Mycorrhizal Mutualists.</title>
        <authorList>
            <consortium name="DOE Joint Genome Institute"/>
            <consortium name="Mycorrhizal Genomics Consortium"/>
            <person name="Kohler A."/>
            <person name="Kuo A."/>
            <person name="Nagy L.G."/>
            <person name="Floudas D."/>
            <person name="Copeland A."/>
            <person name="Barry K.W."/>
            <person name="Cichocki N."/>
            <person name="Veneault-Fourrey C."/>
            <person name="LaButti K."/>
            <person name="Lindquist E.A."/>
            <person name="Lipzen A."/>
            <person name="Lundell T."/>
            <person name="Morin E."/>
            <person name="Murat C."/>
            <person name="Riley R."/>
            <person name="Ohm R."/>
            <person name="Sun H."/>
            <person name="Tunlid A."/>
            <person name="Henrissat B."/>
            <person name="Grigoriev I.V."/>
            <person name="Hibbett D.S."/>
            <person name="Martin F."/>
        </authorList>
    </citation>
    <scope>NUCLEOTIDE SEQUENCE [LARGE SCALE GENOMIC DNA]</scope>
    <source>
        <strain evidence="2 5">LaAM-08-1</strain>
    </source>
</reference>
<reference evidence="3 5" key="1">
    <citation type="submission" date="2014-04" db="EMBL/GenBank/DDBJ databases">
        <authorList>
            <consortium name="DOE Joint Genome Institute"/>
            <person name="Kuo A."/>
            <person name="Kohler A."/>
            <person name="Nagy L.G."/>
            <person name="Floudas D."/>
            <person name="Copeland A."/>
            <person name="Barry K.W."/>
            <person name="Cichocki N."/>
            <person name="Veneault-Fourrey C."/>
            <person name="LaButti K."/>
            <person name="Lindquist E.A."/>
            <person name="Lipzen A."/>
            <person name="Lundell T."/>
            <person name="Morin E."/>
            <person name="Murat C."/>
            <person name="Sun H."/>
            <person name="Tunlid A."/>
            <person name="Henrissat B."/>
            <person name="Grigoriev I.V."/>
            <person name="Hibbett D.S."/>
            <person name="Martin F."/>
            <person name="Nordberg H.P."/>
            <person name="Cantor M.N."/>
            <person name="Hua S.X."/>
        </authorList>
    </citation>
    <scope>NUCLEOTIDE SEQUENCE [LARGE SCALE GENOMIC DNA]</scope>
    <source>
        <strain evidence="3 5">LaAM-08-1</strain>
    </source>
</reference>
<feature type="transmembrane region" description="Helical" evidence="1">
    <location>
        <begin position="31"/>
        <end position="48"/>
    </location>
</feature>
<keyword evidence="1" id="KW-0472">Membrane</keyword>
<evidence type="ECO:0000313" key="2">
    <source>
        <dbReference type="EMBL" id="KIJ90877.1"/>
    </source>
</evidence>
<dbReference type="AlphaFoldDB" id="A0A0C9X3G9"/>
<keyword evidence="5" id="KW-1185">Reference proteome</keyword>
<proteinExistence type="predicted"/>
<evidence type="ECO:0000256" key="1">
    <source>
        <dbReference type="SAM" id="Phobius"/>
    </source>
</evidence>
<protein>
    <submittedName>
        <fullName evidence="3">Uncharacterized protein</fullName>
    </submittedName>
</protein>